<organism evidence="8 9">
    <name type="scientific">Micromonospora fluostatini</name>
    <dbReference type="NCBI Taxonomy" id="1629071"/>
    <lineage>
        <taxon>Bacteria</taxon>
        <taxon>Bacillati</taxon>
        <taxon>Actinomycetota</taxon>
        <taxon>Actinomycetes</taxon>
        <taxon>Micromonosporales</taxon>
        <taxon>Micromonosporaceae</taxon>
        <taxon>Micromonospora</taxon>
    </lineage>
</organism>
<protein>
    <submittedName>
        <fullName evidence="8">Type I-U CRISPR-associated helicase/endonuclease Cas3</fullName>
    </submittedName>
</protein>
<dbReference type="InterPro" id="IPR054712">
    <property type="entry name" value="Cas3-like_dom"/>
</dbReference>
<dbReference type="Pfam" id="PF22590">
    <property type="entry name" value="Cas3-like_C_2"/>
    <property type="match status" value="1"/>
</dbReference>
<sequence length="375" mass="40757">PLTCHDFAGFVNEVHGDTIPGRPPREPFPWQQGLLDRILTDNRWPDIIDVPTGLGKTSVLDVAVFVAALRPDLAKRRLFFVVDRRLVIDEAHEHATTLRRALQAATTRICAAVATALRSKTDDSDVLTVTRMRGGTTWDRTWLDSPHRFAIITGTLDQVGSRLLFRGYGVTEHARSIDAALVGADSLIVVDDAHHAEAFRTTVNTALSLDRWPLGMKPVLVTMSAMPPDGASRQLAMHSIGDLDREHPVAGSRLTARKRLRLVEVPTTATTAAVGMPQALAELALHLTGHGVVAVVANTISRARAVAELLTPTVDTILLTGRSRGVDQEILLADSYDRIRTGRDYDDPRPLVIVATQTIEVGANIDVDALVTESA</sequence>
<keyword evidence="1" id="KW-0547">Nucleotide-binding</keyword>
<accession>A0ABY2DCG6</accession>
<feature type="domain" description="CRISPR-associated nuclease/helicase Cas3" evidence="7">
    <location>
        <begin position="291"/>
        <end position="375"/>
    </location>
</feature>
<dbReference type="Gene3D" id="3.40.50.300">
    <property type="entry name" value="P-loop containing nucleotide triphosphate hydrolases"/>
    <property type="match status" value="1"/>
</dbReference>
<evidence type="ECO:0000256" key="3">
    <source>
        <dbReference type="ARBA" id="ARBA00022806"/>
    </source>
</evidence>
<keyword evidence="9" id="KW-1185">Reference proteome</keyword>
<dbReference type="SUPFAM" id="SSF52540">
    <property type="entry name" value="P-loop containing nucleoside triphosphate hydrolases"/>
    <property type="match status" value="1"/>
</dbReference>
<evidence type="ECO:0000313" key="9">
    <source>
        <dbReference type="Proteomes" id="UP000295626"/>
    </source>
</evidence>
<proteinExistence type="predicted"/>
<feature type="non-terminal residue" evidence="8">
    <location>
        <position position="1"/>
    </location>
</feature>
<evidence type="ECO:0000256" key="1">
    <source>
        <dbReference type="ARBA" id="ARBA00022741"/>
    </source>
</evidence>
<dbReference type="Pfam" id="PF04851">
    <property type="entry name" value="ResIII"/>
    <property type="match status" value="1"/>
</dbReference>
<evidence type="ECO:0000259" key="7">
    <source>
        <dbReference type="Pfam" id="PF22590"/>
    </source>
</evidence>
<dbReference type="EMBL" id="SMKE01000933">
    <property type="protein sequence ID" value="TDB83343.1"/>
    <property type="molecule type" value="Genomic_DNA"/>
</dbReference>
<keyword evidence="4" id="KW-0067">ATP-binding</keyword>
<evidence type="ECO:0000259" key="6">
    <source>
        <dbReference type="Pfam" id="PF04851"/>
    </source>
</evidence>
<gene>
    <name evidence="8" type="primary">cas3u</name>
    <name evidence="8" type="ORF">E1091_18295</name>
</gene>
<feature type="domain" description="Helicase/UvrB N-terminal" evidence="6">
    <location>
        <begin position="27"/>
        <end position="200"/>
    </location>
</feature>
<keyword evidence="3" id="KW-0347">Helicase</keyword>
<dbReference type="Proteomes" id="UP000295626">
    <property type="component" value="Unassembled WGS sequence"/>
</dbReference>
<evidence type="ECO:0000313" key="8">
    <source>
        <dbReference type="EMBL" id="TDB83343.1"/>
    </source>
</evidence>
<evidence type="ECO:0000256" key="5">
    <source>
        <dbReference type="ARBA" id="ARBA00023118"/>
    </source>
</evidence>
<dbReference type="InterPro" id="IPR027417">
    <property type="entry name" value="P-loop_NTPase"/>
</dbReference>
<name>A0ABY2DCG6_9ACTN</name>
<dbReference type="InterPro" id="IPR013444">
    <property type="entry name" value="Helicase_Cas3_CRISPR-ass_Anaes"/>
</dbReference>
<keyword evidence="2" id="KW-0378">Hydrolase</keyword>
<evidence type="ECO:0000256" key="4">
    <source>
        <dbReference type="ARBA" id="ARBA00022840"/>
    </source>
</evidence>
<dbReference type="NCBIfam" id="TIGR02621">
    <property type="entry name" value="cas3_GSU0051"/>
    <property type="match status" value="1"/>
</dbReference>
<reference evidence="8 9" key="1">
    <citation type="submission" date="2019-02" db="EMBL/GenBank/DDBJ databases">
        <title>Draft genome sequences of novel Actinobacteria.</title>
        <authorList>
            <person name="Sahin N."/>
            <person name="Ay H."/>
            <person name="Saygin H."/>
        </authorList>
    </citation>
    <scope>NUCLEOTIDE SEQUENCE [LARGE SCALE GENOMIC DNA]</scope>
    <source>
        <strain evidence="8 9">JCM 30529</strain>
    </source>
</reference>
<feature type="non-terminal residue" evidence="8">
    <location>
        <position position="375"/>
    </location>
</feature>
<keyword evidence="5" id="KW-0051">Antiviral defense</keyword>
<dbReference type="InterPro" id="IPR006935">
    <property type="entry name" value="Helicase/UvrB_N"/>
</dbReference>
<comment type="caution">
    <text evidence="8">The sequence shown here is derived from an EMBL/GenBank/DDBJ whole genome shotgun (WGS) entry which is preliminary data.</text>
</comment>
<evidence type="ECO:0000256" key="2">
    <source>
        <dbReference type="ARBA" id="ARBA00022801"/>
    </source>
</evidence>